<protein>
    <recommendedName>
        <fullName evidence="3">START domain-containing protein</fullName>
    </recommendedName>
</protein>
<reference evidence="1 2" key="1">
    <citation type="journal article" date="2023" name="Nat. Commun.">
        <title>Origin of minicircular mitochondrial genomes in red algae.</title>
        <authorList>
            <person name="Lee Y."/>
            <person name="Cho C.H."/>
            <person name="Lee Y.M."/>
            <person name="Park S.I."/>
            <person name="Yang J.H."/>
            <person name="West J.A."/>
            <person name="Bhattacharya D."/>
            <person name="Yoon H.S."/>
        </authorList>
    </citation>
    <scope>NUCLEOTIDE SEQUENCE [LARGE SCALE GENOMIC DNA]</scope>
    <source>
        <strain evidence="1 2">CCMP1338</strain>
        <tissue evidence="1">Whole cell</tissue>
    </source>
</reference>
<organism evidence="1 2">
    <name type="scientific">Rhodosorus marinus</name>
    <dbReference type="NCBI Taxonomy" id="101924"/>
    <lineage>
        <taxon>Eukaryota</taxon>
        <taxon>Rhodophyta</taxon>
        <taxon>Stylonematophyceae</taxon>
        <taxon>Stylonematales</taxon>
        <taxon>Stylonemataceae</taxon>
        <taxon>Rhodosorus</taxon>
    </lineage>
</organism>
<keyword evidence="2" id="KW-1185">Reference proteome</keyword>
<gene>
    <name evidence="1" type="ORF">NDN08_000942</name>
</gene>
<accession>A0AAV8UPN0</accession>
<dbReference type="EMBL" id="JAMWBK010000006">
    <property type="protein sequence ID" value="KAJ8904424.1"/>
    <property type="molecule type" value="Genomic_DNA"/>
</dbReference>
<proteinExistence type="predicted"/>
<evidence type="ECO:0008006" key="3">
    <source>
        <dbReference type="Google" id="ProtNLM"/>
    </source>
</evidence>
<comment type="caution">
    <text evidence="1">The sequence shown here is derived from an EMBL/GenBank/DDBJ whole genome shotgun (WGS) entry which is preliminary data.</text>
</comment>
<name>A0AAV8UPN0_9RHOD</name>
<dbReference type="Proteomes" id="UP001157974">
    <property type="component" value="Unassembled WGS sequence"/>
</dbReference>
<dbReference type="AlphaFoldDB" id="A0AAV8UPN0"/>
<evidence type="ECO:0000313" key="2">
    <source>
        <dbReference type="Proteomes" id="UP001157974"/>
    </source>
</evidence>
<sequence length="304" mass="33983">MGAMDLITSVFEGVTGRFKGDKWNERLFRQFVERRAGNGSHDVFWYSEGDLVDVNRGLVLTKLEGLEALKLVEKPRLCENEDECHMQAMIASRKIIFHKDPSSSSYEASVNIMGQVKDGIDPVQYPFQVREQTTNFTLTSYVLTSAASVLNQLARLSLFEDGRMTIESAASKVQSGRKAEVLPPEFGGVASIDLVHGFVRGRRPPLQGPLPSPSPSTTGNFVLPFFEKYDYLLDSSPNRSLWTRHGRCPLWFGGKGSCVMHLRGRRVPKFIQLPEALQDIIEESFALFSVAPSSADEVWHQLGL</sequence>
<evidence type="ECO:0000313" key="1">
    <source>
        <dbReference type="EMBL" id="KAJ8904424.1"/>
    </source>
</evidence>